<dbReference type="OrthoDB" id="5771955at2"/>
<gene>
    <name evidence="3" type="ORF">SAMN05421644_12641</name>
</gene>
<dbReference type="AlphaFoldDB" id="A0A1H3GSG6"/>
<evidence type="ECO:0000313" key="4">
    <source>
        <dbReference type="Proteomes" id="UP000198672"/>
    </source>
</evidence>
<dbReference type="RefSeq" id="WP_091334099.1">
    <property type="nucleotide sequence ID" value="NZ_FNOW01000026.1"/>
</dbReference>
<dbReference type="PANTHER" id="PTHR38102:SF1">
    <property type="entry name" value="PERIPLASMIC CHAPERONE SPY"/>
    <property type="match status" value="1"/>
</dbReference>
<name>A0A1H3GSG6_ALLWA</name>
<keyword evidence="1" id="KW-0175">Coiled coil</keyword>
<keyword evidence="2" id="KW-0732">Signal</keyword>
<dbReference type="GO" id="GO:0051082">
    <property type="term" value="F:unfolded protein binding"/>
    <property type="evidence" value="ECO:0007669"/>
    <property type="project" value="TreeGrafter"/>
</dbReference>
<dbReference type="PANTHER" id="PTHR38102">
    <property type="entry name" value="PERIPLASMIC CHAPERONE SPY"/>
    <property type="match status" value="1"/>
</dbReference>
<keyword evidence="4" id="KW-1185">Reference proteome</keyword>
<evidence type="ECO:0000256" key="1">
    <source>
        <dbReference type="SAM" id="Coils"/>
    </source>
</evidence>
<evidence type="ECO:0000313" key="3">
    <source>
        <dbReference type="EMBL" id="SDY05588.1"/>
    </source>
</evidence>
<proteinExistence type="predicted"/>
<organism evidence="3 4">
    <name type="scientific">Allochromatium warmingii</name>
    <name type="common">Chromatium warmingii</name>
    <dbReference type="NCBI Taxonomy" id="61595"/>
    <lineage>
        <taxon>Bacteria</taxon>
        <taxon>Pseudomonadati</taxon>
        <taxon>Pseudomonadota</taxon>
        <taxon>Gammaproteobacteria</taxon>
        <taxon>Chromatiales</taxon>
        <taxon>Chromatiaceae</taxon>
        <taxon>Allochromatium</taxon>
    </lineage>
</organism>
<feature type="signal peptide" evidence="2">
    <location>
        <begin position="1"/>
        <end position="33"/>
    </location>
</feature>
<dbReference type="GO" id="GO:0030288">
    <property type="term" value="C:outer membrane-bounded periplasmic space"/>
    <property type="evidence" value="ECO:0007669"/>
    <property type="project" value="TreeGrafter"/>
</dbReference>
<evidence type="ECO:0008006" key="5">
    <source>
        <dbReference type="Google" id="ProtNLM"/>
    </source>
</evidence>
<evidence type="ECO:0000256" key="2">
    <source>
        <dbReference type="SAM" id="SignalP"/>
    </source>
</evidence>
<protein>
    <recommendedName>
        <fullName evidence="5">LTXXQ motif family protein</fullName>
    </recommendedName>
</protein>
<dbReference type="EMBL" id="FNOW01000026">
    <property type="protein sequence ID" value="SDY05588.1"/>
    <property type="molecule type" value="Genomic_DNA"/>
</dbReference>
<dbReference type="Gene3D" id="1.20.120.1490">
    <property type="match status" value="2"/>
</dbReference>
<accession>A0A1H3GSG6</accession>
<feature type="coiled-coil region" evidence="1">
    <location>
        <begin position="93"/>
        <end position="134"/>
    </location>
</feature>
<reference evidence="4" key="1">
    <citation type="submission" date="2016-10" db="EMBL/GenBank/DDBJ databases">
        <authorList>
            <person name="Varghese N."/>
            <person name="Submissions S."/>
        </authorList>
    </citation>
    <scope>NUCLEOTIDE SEQUENCE [LARGE SCALE GENOMIC DNA]</scope>
    <source>
        <strain evidence="4">DSM 173</strain>
    </source>
</reference>
<dbReference type="STRING" id="61595.SAMN05421644_12641"/>
<sequence length="184" mass="20397">MNRSLMQMRRPATQAAFGLILSAALLSVAPAHACPNGPDGHGPRMDVGAQVETMTKQLNLTEAQQQQVRAVLEKTREAQMQLRQQNRVQIDAILTDEQKAKRTERQAKAVNRQVERMTDRLDLSSEQADQLRALFTEQRQTHALSPAQMHEKLSAILSAEQLAEFEQGRGNGQRGGSGHAGCNY</sequence>
<dbReference type="Proteomes" id="UP000198672">
    <property type="component" value="Unassembled WGS sequence"/>
</dbReference>
<dbReference type="InterPro" id="IPR052211">
    <property type="entry name" value="Cpx_auxiliary_protein"/>
</dbReference>
<feature type="chain" id="PRO_5011604224" description="LTXXQ motif family protein" evidence="2">
    <location>
        <begin position="34"/>
        <end position="184"/>
    </location>
</feature>